<dbReference type="AlphaFoldDB" id="A0A918NZF3"/>
<dbReference type="InterPro" id="IPR036457">
    <property type="entry name" value="PPM-type-like_dom_sf"/>
</dbReference>
<gene>
    <name evidence="1" type="ORF">GCM10010358_72800</name>
</gene>
<accession>A0A918NZF3</accession>
<reference evidence="1" key="1">
    <citation type="journal article" date="2014" name="Int. J. Syst. Evol. Microbiol.">
        <title>Complete genome sequence of Corynebacterium casei LMG S-19264T (=DSM 44701T), isolated from a smear-ripened cheese.</title>
        <authorList>
            <consortium name="US DOE Joint Genome Institute (JGI-PGF)"/>
            <person name="Walter F."/>
            <person name="Albersmeier A."/>
            <person name="Kalinowski J."/>
            <person name="Ruckert C."/>
        </authorList>
    </citation>
    <scope>NUCLEOTIDE SEQUENCE</scope>
    <source>
        <strain evidence="1">JCM 4790</strain>
    </source>
</reference>
<dbReference type="RefSeq" id="WP_190194589.1">
    <property type="nucleotide sequence ID" value="NZ_BMVU01000070.1"/>
</dbReference>
<name>A0A918NZF3_9ACTN</name>
<dbReference type="Proteomes" id="UP000619244">
    <property type="component" value="Unassembled WGS sequence"/>
</dbReference>
<sequence>MRANRARPLPARMAQAHLALAVRAHPADGARQGGDVHAAVPTPVGPRLLLGDVKGHGPTAAPLAAAVLAVFRHTAAEADDLTLLLLQPAPP</sequence>
<organism evidence="1 2">
    <name type="scientific">Streptomyces minutiscleroticus</name>
    <dbReference type="NCBI Taxonomy" id="68238"/>
    <lineage>
        <taxon>Bacteria</taxon>
        <taxon>Bacillati</taxon>
        <taxon>Actinomycetota</taxon>
        <taxon>Actinomycetes</taxon>
        <taxon>Kitasatosporales</taxon>
        <taxon>Streptomycetaceae</taxon>
        <taxon>Streptomyces</taxon>
    </lineage>
</organism>
<dbReference type="EMBL" id="BMVU01000070">
    <property type="protein sequence ID" value="GGY09387.1"/>
    <property type="molecule type" value="Genomic_DNA"/>
</dbReference>
<comment type="caution">
    <text evidence="1">The sequence shown here is derived from an EMBL/GenBank/DDBJ whole genome shotgun (WGS) entry which is preliminary data.</text>
</comment>
<keyword evidence="2" id="KW-1185">Reference proteome</keyword>
<reference evidence="1" key="2">
    <citation type="submission" date="2020-09" db="EMBL/GenBank/DDBJ databases">
        <authorList>
            <person name="Sun Q."/>
            <person name="Ohkuma M."/>
        </authorList>
    </citation>
    <scope>NUCLEOTIDE SEQUENCE</scope>
    <source>
        <strain evidence="1">JCM 4790</strain>
    </source>
</reference>
<evidence type="ECO:0008006" key="3">
    <source>
        <dbReference type="Google" id="ProtNLM"/>
    </source>
</evidence>
<proteinExistence type="predicted"/>
<evidence type="ECO:0000313" key="2">
    <source>
        <dbReference type="Proteomes" id="UP000619244"/>
    </source>
</evidence>
<protein>
    <recommendedName>
        <fullName evidence="3">PPM-type phosphatase domain-containing protein</fullName>
    </recommendedName>
</protein>
<dbReference type="Gene3D" id="3.60.40.10">
    <property type="entry name" value="PPM-type phosphatase domain"/>
    <property type="match status" value="1"/>
</dbReference>
<evidence type="ECO:0000313" key="1">
    <source>
        <dbReference type="EMBL" id="GGY09387.1"/>
    </source>
</evidence>